<reference evidence="1" key="1">
    <citation type="journal article" date="2023" name="G3 (Bethesda)">
        <title>Whole genome assemblies of Zophobas morio and Tenebrio molitor.</title>
        <authorList>
            <person name="Kaur S."/>
            <person name="Stinson S.A."/>
            <person name="diCenzo G.C."/>
        </authorList>
    </citation>
    <scope>NUCLEOTIDE SEQUENCE</scope>
    <source>
        <strain evidence="1">QUZm001</strain>
    </source>
</reference>
<accession>A0AA38INI2</accession>
<name>A0AA38INI2_9CUCU</name>
<proteinExistence type="predicted"/>
<protein>
    <submittedName>
        <fullName evidence="1">Uncharacterized protein</fullName>
    </submittedName>
</protein>
<dbReference type="AlphaFoldDB" id="A0AA38INI2"/>
<sequence>MPEQDPSLNNETRKNKEAELVSDFLKLLQHDSGNERSSIPELISTPIRLGKYVTNKIRPIKLTLKEEKDVFNLLGLIKRKRRNIDAVPHFKSVHASSDKTDKQRLYYKELLNQITNRREKGELDLFIKYIRGVPTIQKKPSLN</sequence>
<organism evidence="1 2">
    <name type="scientific">Zophobas morio</name>
    <dbReference type="NCBI Taxonomy" id="2755281"/>
    <lineage>
        <taxon>Eukaryota</taxon>
        <taxon>Metazoa</taxon>
        <taxon>Ecdysozoa</taxon>
        <taxon>Arthropoda</taxon>
        <taxon>Hexapoda</taxon>
        <taxon>Insecta</taxon>
        <taxon>Pterygota</taxon>
        <taxon>Neoptera</taxon>
        <taxon>Endopterygota</taxon>
        <taxon>Coleoptera</taxon>
        <taxon>Polyphaga</taxon>
        <taxon>Cucujiformia</taxon>
        <taxon>Tenebrionidae</taxon>
        <taxon>Zophobas</taxon>
    </lineage>
</organism>
<dbReference type="Proteomes" id="UP001168821">
    <property type="component" value="Unassembled WGS sequence"/>
</dbReference>
<comment type="caution">
    <text evidence="1">The sequence shown here is derived from an EMBL/GenBank/DDBJ whole genome shotgun (WGS) entry which is preliminary data.</text>
</comment>
<dbReference type="EMBL" id="JALNTZ010000002">
    <property type="protein sequence ID" value="KAJ3660285.1"/>
    <property type="molecule type" value="Genomic_DNA"/>
</dbReference>
<evidence type="ECO:0000313" key="1">
    <source>
        <dbReference type="EMBL" id="KAJ3660285.1"/>
    </source>
</evidence>
<keyword evidence="2" id="KW-1185">Reference proteome</keyword>
<evidence type="ECO:0000313" key="2">
    <source>
        <dbReference type="Proteomes" id="UP001168821"/>
    </source>
</evidence>
<gene>
    <name evidence="1" type="ORF">Zmor_004740</name>
</gene>